<protein>
    <submittedName>
        <fullName evidence="1">Uncharacterized protein</fullName>
    </submittedName>
</protein>
<name>A0AAC8XJE8_9ALTE</name>
<organism evidence="1 2">
    <name type="scientific">Alteromonas mediterranea</name>
    <dbReference type="NCBI Taxonomy" id="314275"/>
    <lineage>
        <taxon>Bacteria</taxon>
        <taxon>Pseudomonadati</taxon>
        <taxon>Pseudomonadota</taxon>
        <taxon>Gammaproteobacteria</taxon>
        <taxon>Alteromonadales</taxon>
        <taxon>Alteromonadaceae</taxon>
        <taxon>Alteromonas/Salinimonas group</taxon>
        <taxon>Alteromonas</taxon>
    </lineage>
</organism>
<reference evidence="1 2" key="1">
    <citation type="submission" date="2015-12" db="EMBL/GenBank/DDBJ databases">
        <title>Intraspecies pangenome expansion in the marine bacterium Alteromonas.</title>
        <authorList>
            <person name="Lopez-Perez M."/>
            <person name="Rodriguez-Valera F."/>
        </authorList>
    </citation>
    <scope>NUCLEOTIDE SEQUENCE [LARGE SCALE GENOMIC DNA]</scope>
    <source>
        <strain evidence="1 2">UM8</strain>
    </source>
</reference>
<dbReference type="RefSeq" id="WP_015066969.1">
    <property type="nucleotide sequence ID" value="NZ_CP013928.1"/>
</dbReference>
<sequence length="248" mass="27359">MEVNFGTVTGTPKPLSLKTANAVYVGQIILGDGSSNRAYIKRISPEKIAIEYAIAELTNQCGLSSPKPVITNWYGDVVFASVDANTPSLFSLAKMGDEQTILRAINNTETINKVASFDEVISNPDRNQQNILIKGDGDVILIDHECALSSDKGRPTDKNQFLELLKGKIHPGDQVNMHRAFKEIEKHVSAFECISTSDVANLLHSVNILNHEQRNLFIEYIDFRVANLTQLLKQQMGITSQIGLNFSA</sequence>
<evidence type="ECO:0000313" key="2">
    <source>
        <dbReference type="Proteomes" id="UP000061468"/>
    </source>
</evidence>
<accession>A0AAC8XJE8</accession>
<dbReference type="Proteomes" id="UP000061468">
    <property type="component" value="Chromosome"/>
</dbReference>
<dbReference type="AlphaFoldDB" id="A0AAC8XJE8"/>
<gene>
    <name evidence="1" type="ORF">AV942_08540</name>
</gene>
<dbReference type="EMBL" id="CP013928">
    <property type="protein sequence ID" value="AMJ78334.1"/>
    <property type="molecule type" value="Genomic_DNA"/>
</dbReference>
<proteinExistence type="predicted"/>
<evidence type="ECO:0000313" key="1">
    <source>
        <dbReference type="EMBL" id="AMJ78334.1"/>
    </source>
</evidence>